<feature type="signal peptide" evidence="2">
    <location>
        <begin position="1"/>
        <end position="26"/>
    </location>
</feature>
<dbReference type="Gene3D" id="2.60.40.2700">
    <property type="match status" value="1"/>
</dbReference>
<reference evidence="3" key="1">
    <citation type="submission" date="2023-03" db="EMBL/GenBank/DDBJ databases">
        <title>Andean soil-derived lignocellulolytic bacterial consortium as a source of novel taxa and putative plastic-active enzymes.</title>
        <authorList>
            <person name="Diaz-Garcia L."/>
            <person name="Chuvochina M."/>
            <person name="Feuerriegel G."/>
            <person name="Bunk B."/>
            <person name="Sproer C."/>
            <person name="Streit W.R."/>
            <person name="Rodriguez L.M."/>
            <person name="Overmann J."/>
            <person name="Jimenez D.J."/>
        </authorList>
    </citation>
    <scope>NUCLEOTIDE SEQUENCE</scope>
    <source>
        <strain evidence="3">MAG 4610</strain>
    </source>
</reference>
<dbReference type="Proteomes" id="UP001213972">
    <property type="component" value="Chromosome"/>
</dbReference>
<keyword evidence="2" id="KW-0732">Signal</keyword>
<dbReference type="AlphaFoldDB" id="A0AAJ5W2R5"/>
<name>A0AAJ5W2R5_9MICO</name>
<accession>A0AAJ5W2R5</accession>
<organism evidence="3 4">
    <name type="scientific">Candidatus Microbacterium phytovorans</name>
    <dbReference type="NCBI Taxonomy" id="3121374"/>
    <lineage>
        <taxon>Bacteria</taxon>
        <taxon>Bacillati</taxon>
        <taxon>Actinomycetota</taxon>
        <taxon>Actinomycetes</taxon>
        <taxon>Micrococcales</taxon>
        <taxon>Microbacteriaceae</taxon>
        <taxon>Microbacterium</taxon>
    </lineage>
</organism>
<sequence>MRTRLRTRSIALAMASAMLASTIAFAAPAVAAESLGATQAASAAADLSIRVLPAKRVASSTPTISGRAIATVKLTAKPGRWTSGASLSYKWFADGKAISGATKSTLTLKSAQIGTRITVKVTGKKAGHTTVSKTSKPTAVVKSGKARPASKTSCPKAYPIKGNQTTRHTSDWIYHVPGGRYYAATHPEESFATESAARAAGYRASKV</sequence>
<feature type="region of interest" description="Disordered" evidence="1">
    <location>
        <begin position="128"/>
        <end position="161"/>
    </location>
</feature>
<gene>
    <name evidence="3" type="ORF">P0Y48_00120</name>
</gene>
<dbReference type="EMBL" id="CP119321">
    <property type="protein sequence ID" value="WEK13651.1"/>
    <property type="molecule type" value="Genomic_DNA"/>
</dbReference>
<evidence type="ECO:0000256" key="1">
    <source>
        <dbReference type="SAM" id="MobiDB-lite"/>
    </source>
</evidence>
<proteinExistence type="predicted"/>
<evidence type="ECO:0000313" key="3">
    <source>
        <dbReference type="EMBL" id="WEK13651.1"/>
    </source>
</evidence>
<evidence type="ECO:0000256" key="2">
    <source>
        <dbReference type="SAM" id="SignalP"/>
    </source>
</evidence>
<protein>
    <submittedName>
        <fullName evidence="3">Uncharacterized protein</fullName>
    </submittedName>
</protein>
<evidence type="ECO:0000313" key="4">
    <source>
        <dbReference type="Proteomes" id="UP001213972"/>
    </source>
</evidence>
<feature type="chain" id="PRO_5042497859" evidence="2">
    <location>
        <begin position="27"/>
        <end position="207"/>
    </location>
</feature>